<name>A0A1G9RGU5_9FLAO</name>
<dbReference type="EMBL" id="FNGV01000006">
    <property type="protein sequence ID" value="SDM22391.1"/>
    <property type="molecule type" value="Genomic_DNA"/>
</dbReference>
<organism evidence="2 3">
    <name type="scientific">Kriegella aquimaris</name>
    <dbReference type="NCBI Taxonomy" id="192904"/>
    <lineage>
        <taxon>Bacteria</taxon>
        <taxon>Pseudomonadati</taxon>
        <taxon>Bacteroidota</taxon>
        <taxon>Flavobacteriia</taxon>
        <taxon>Flavobacteriales</taxon>
        <taxon>Flavobacteriaceae</taxon>
        <taxon>Kriegella</taxon>
    </lineage>
</organism>
<evidence type="ECO:0000313" key="3">
    <source>
        <dbReference type="Proteomes" id="UP000199440"/>
    </source>
</evidence>
<accession>A0A1G9RGU5</accession>
<dbReference type="AlphaFoldDB" id="A0A1G9RGU5"/>
<dbReference type="RefSeq" id="WP_089890185.1">
    <property type="nucleotide sequence ID" value="NZ_FNGV01000006.1"/>
</dbReference>
<sequence length="262" mass="30323">MKTIVRTPLFVLLFTLITTSSLWSQEQKREYYQLKTYTLANEKQEEATDTYLKNAYLPALKRMGIGAVGVFKIRPSNYVAANKIYVLIPFNSFDQFEKLDKTLASDKAYQSAGSEYINAAHNNAPYEHFTSTFMRAFTEMPAMKASEVKGPRKDRVYELRSYESPTEALYWRKVDMFNAGGEVTLFDSLGFNAVFYAEVLSGDRMPNLMYMTTFTDQKSRDEHWDAFFSAPKWKEISALQKYKNTVSKADILLLYPTEYSEY</sequence>
<evidence type="ECO:0000259" key="1">
    <source>
        <dbReference type="Pfam" id="PF07978"/>
    </source>
</evidence>
<proteinExistence type="predicted"/>
<dbReference type="STRING" id="192904.SAMN04488514_106136"/>
<dbReference type="InterPro" id="IPR012577">
    <property type="entry name" value="NIPSNAP"/>
</dbReference>
<keyword evidence="3" id="KW-1185">Reference proteome</keyword>
<reference evidence="2 3" key="1">
    <citation type="submission" date="2016-10" db="EMBL/GenBank/DDBJ databases">
        <authorList>
            <person name="de Groot N.N."/>
        </authorList>
    </citation>
    <scope>NUCLEOTIDE SEQUENCE [LARGE SCALE GENOMIC DNA]</scope>
    <source>
        <strain evidence="2 3">DSM 19886</strain>
    </source>
</reference>
<dbReference type="OrthoDB" id="192769at2"/>
<dbReference type="InterPro" id="IPR011008">
    <property type="entry name" value="Dimeric_a/b-barrel"/>
</dbReference>
<dbReference type="Pfam" id="PF07978">
    <property type="entry name" value="NIPSNAP"/>
    <property type="match status" value="1"/>
</dbReference>
<dbReference type="Proteomes" id="UP000199440">
    <property type="component" value="Unassembled WGS sequence"/>
</dbReference>
<evidence type="ECO:0000313" key="2">
    <source>
        <dbReference type="EMBL" id="SDM22391.1"/>
    </source>
</evidence>
<dbReference type="SUPFAM" id="SSF54909">
    <property type="entry name" value="Dimeric alpha+beta barrel"/>
    <property type="match status" value="2"/>
</dbReference>
<dbReference type="Gene3D" id="3.30.70.100">
    <property type="match status" value="2"/>
</dbReference>
<feature type="domain" description="NIPSNAP" evidence="1">
    <location>
        <begin position="157"/>
        <end position="260"/>
    </location>
</feature>
<gene>
    <name evidence="2" type="ORF">SAMN04488514_106136</name>
</gene>
<protein>
    <submittedName>
        <fullName evidence="2">NIPSNAP protein</fullName>
    </submittedName>
</protein>